<dbReference type="Pfam" id="PF03473">
    <property type="entry name" value="MOSC"/>
    <property type="match status" value="1"/>
</dbReference>
<evidence type="ECO:0000313" key="3">
    <source>
        <dbReference type="Proteomes" id="UP000233742"/>
    </source>
</evidence>
<dbReference type="GO" id="GO:0030151">
    <property type="term" value="F:molybdenum ion binding"/>
    <property type="evidence" value="ECO:0007669"/>
    <property type="project" value="InterPro"/>
</dbReference>
<dbReference type="AlphaFoldDB" id="A0A2K9ECC1"/>
<evidence type="ECO:0000313" key="2">
    <source>
        <dbReference type="EMBL" id="AUH32573.1"/>
    </source>
</evidence>
<gene>
    <name evidence="2" type="ORF">CUV01_03535</name>
</gene>
<dbReference type="Gene3D" id="2.40.33.20">
    <property type="entry name" value="PK beta-barrel domain-like"/>
    <property type="match status" value="1"/>
</dbReference>
<protein>
    <submittedName>
        <fullName evidence="2">Sulfurase</fullName>
    </submittedName>
</protein>
<keyword evidence="3" id="KW-1185">Reference proteome</keyword>
<dbReference type="InterPro" id="IPR005303">
    <property type="entry name" value="MOCOS_middle"/>
</dbReference>
<reference evidence="2 3" key="1">
    <citation type="submission" date="2017-12" db="EMBL/GenBank/DDBJ databases">
        <authorList>
            <person name="Hurst M.R.H."/>
        </authorList>
    </citation>
    <scope>NUCLEOTIDE SEQUENCE [LARGE SCALE GENOMIC DNA]</scope>
    <source>
        <strain evidence="2 3">BM15</strain>
    </source>
</reference>
<dbReference type="SUPFAM" id="SSF50800">
    <property type="entry name" value="PK beta-barrel domain-like"/>
    <property type="match status" value="1"/>
</dbReference>
<proteinExistence type="predicted"/>
<dbReference type="EMBL" id="CP025408">
    <property type="protein sequence ID" value="AUH32573.1"/>
    <property type="molecule type" value="Genomic_DNA"/>
</dbReference>
<dbReference type="PROSITE" id="PS51340">
    <property type="entry name" value="MOSC"/>
    <property type="match status" value="1"/>
</dbReference>
<feature type="domain" description="MOSC" evidence="1">
    <location>
        <begin position="98"/>
        <end position="249"/>
    </location>
</feature>
<dbReference type="KEGG" id="paro:CUV01_03535"/>
<dbReference type="OrthoDB" id="581532at2"/>
<dbReference type="GO" id="GO:0003824">
    <property type="term" value="F:catalytic activity"/>
    <property type="evidence" value="ECO:0007669"/>
    <property type="project" value="InterPro"/>
</dbReference>
<dbReference type="Proteomes" id="UP000233742">
    <property type="component" value="Chromosome"/>
</dbReference>
<dbReference type="InterPro" id="IPR005302">
    <property type="entry name" value="MoCF_Sase_C"/>
</dbReference>
<sequence>MMARLARIRRHPVKSVGGEDLDEVSLSAHRRLPGDREWAVLHEAGERLAQRQTDADWLPKSVFLNTAKSHPLQAVQGGWSGEVLNLTHPEHGQVSANPDTDGEMLIDWLQPLWPDDRGAATRLVHSPSGWTDEPKPFVSILSLSSLAALEQAMGQKLDVERWRGNLWVDGWAEFAERDLLGKTIRIGTVELRIDEPIGRCTAPSGSATTGETDCDMLASLKRFYDHTDFGVFATVMTDGAISVGDEVVS</sequence>
<dbReference type="InterPro" id="IPR011037">
    <property type="entry name" value="Pyrv_Knase-like_insert_dom_sf"/>
</dbReference>
<evidence type="ECO:0000259" key="1">
    <source>
        <dbReference type="PROSITE" id="PS51340"/>
    </source>
</evidence>
<dbReference type="Pfam" id="PF03476">
    <property type="entry name" value="MOSC_N"/>
    <property type="match status" value="1"/>
</dbReference>
<organism evidence="2 3">
    <name type="scientific">Paracoccus tegillarcae</name>
    <dbReference type="NCBI Taxonomy" id="1529068"/>
    <lineage>
        <taxon>Bacteria</taxon>
        <taxon>Pseudomonadati</taxon>
        <taxon>Pseudomonadota</taxon>
        <taxon>Alphaproteobacteria</taxon>
        <taxon>Rhodobacterales</taxon>
        <taxon>Paracoccaceae</taxon>
        <taxon>Paracoccus</taxon>
    </lineage>
</organism>
<name>A0A2K9ECC1_9RHOB</name>
<accession>A0A2K9ECC1</accession>
<dbReference type="GO" id="GO:0030170">
    <property type="term" value="F:pyridoxal phosphate binding"/>
    <property type="evidence" value="ECO:0007669"/>
    <property type="project" value="InterPro"/>
</dbReference>